<organism evidence="1">
    <name type="scientific">Arundo donax</name>
    <name type="common">Giant reed</name>
    <name type="synonym">Donax arundinaceus</name>
    <dbReference type="NCBI Taxonomy" id="35708"/>
    <lineage>
        <taxon>Eukaryota</taxon>
        <taxon>Viridiplantae</taxon>
        <taxon>Streptophyta</taxon>
        <taxon>Embryophyta</taxon>
        <taxon>Tracheophyta</taxon>
        <taxon>Spermatophyta</taxon>
        <taxon>Magnoliopsida</taxon>
        <taxon>Liliopsida</taxon>
        <taxon>Poales</taxon>
        <taxon>Poaceae</taxon>
        <taxon>PACMAD clade</taxon>
        <taxon>Arundinoideae</taxon>
        <taxon>Arundineae</taxon>
        <taxon>Arundo</taxon>
    </lineage>
</organism>
<evidence type="ECO:0000313" key="1">
    <source>
        <dbReference type="EMBL" id="JAD76699.1"/>
    </source>
</evidence>
<reference evidence="1" key="2">
    <citation type="journal article" date="2015" name="Data Brief">
        <title>Shoot transcriptome of the giant reed, Arundo donax.</title>
        <authorList>
            <person name="Barrero R.A."/>
            <person name="Guerrero F.D."/>
            <person name="Moolhuijzen P."/>
            <person name="Goolsby J.A."/>
            <person name="Tidwell J."/>
            <person name="Bellgard S.E."/>
            <person name="Bellgard M.I."/>
        </authorList>
    </citation>
    <scope>NUCLEOTIDE SEQUENCE</scope>
    <source>
        <tissue evidence="1">Shoot tissue taken approximately 20 cm above the soil surface</tissue>
    </source>
</reference>
<name>A0A0A9CK97_ARUDO</name>
<sequence>MPLRTAPCRRSSTAAMAVWQPELEEDGWRRPQFGGEVVDWGRELVEKSPAALLRALQQRLQLGYGSAMADLELHGAPMEGYGGGQWGEMELGFRKRP</sequence>
<dbReference type="AlphaFoldDB" id="A0A0A9CK97"/>
<accession>A0A0A9CK97</accession>
<proteinExistence type="predicted"/>
<reference evidence="1" key="1">
    <citation type="submission" date="2014-09" db="EMBL/GenBank/DDBJ databases">
        <authorList>
            <person name="Magalhaes I.L.F."/>
            <person name="Oliveira U."/>
            <person name="Santos F.R."/>
            <person name="Vidigal T.H.D.A."/>
            <person name="Brescovit A.D."/>
            <person name="Santos A.J."/>
        </authorList>
    </citation>
    <scope>NUCLEOTIDE SEQUENCE</scope>
    <source>
        <tissue evidence="1">Shoot tissue taken approximately 20 cm above the soil surface</tissue>
    </source>
</reference>
<dbReference type="EMBL" id="GBRH01221196">
    <property type="protein sequence ID" value="JAD76699.1"/>
    <property type="molecule type" value="Transcribed_RNA"/>
</dbReference>
<protein>
    <submittedName>
        <fullName evidence="1">Gdh1</fullName>
    </submittedName>
</protein>